<dbReference type="RefSeq" id="WP_075363264.1">
    <property type="nucleotide sequence ID" value="NZ_MLBF01000002.1"/>
</dbReference>
<evidence type="ECO:0000313" key="3">
    <source>
        <dbReference type="EMBL" id="OLN33749.1"/>
    </source>
</evidence>
<proteinExistence type="inferred from homology"/>
<dbReference type="PANTHER" id="PTHR34477">
    <property type="entry name" value="UPF0213 PROTEIN YHBQ"/>
    <property type="match status" value="1"/>
</dbReference>
<organism evidence="3 4">
    <name type="scientific">Desulfosporosinus metallidurans</name>
    <dbReference type="NCBI Taxonomy" id="1888891"/>
    <lineage>
        <taxon>Bacteria</taxon>
        <taxon>Bacillati</taxon>
        <taxon>Bacillota</taxon>
        <taxon>Clostridia</taxon>
        <taxon>Eubacteriales</taxon>
        <taxon>Desulfitobacteriaceae</taxon>
        <taxon>Desulfosporosinus</taxon>
    </lineage>
</organism>
<keyword evidence="3" id="KW-0378">Hydrolase</keyword>
<dbReference type="AlphaFoldDB" id="A0A1Q8R2D8"/>
<dbReference type="SUPFAM" id="SSF82771">
    <property type="entry name" value="GIY-YIG endonuclease"/>
    <property type="match status" value="1"/>
</dbReference>
<evidence type="ECO:0000259" key="2">
    <source>
        <dbReference type="PROSITE" id="PS50164"/>
    </source>
</evidence>
<comment type="caution">
    <text evidence="3">The sequence shown here is derived from an EMBL/GenBank/DDBJ whole genome shotgun (WGS) entry which is preliminary data.</text>
</comment>
<dbReference type="Proteomes" id="UP000186102">
    <property type="component" value="Unassembled WGS sequence"/>
</dbReference>
<protein>
    <submittedName>
        <fullName evidence="3">Putative endonuclease containing a URI domain</fullName>
    </submittedName>
</protein>
<dbReference type="InterPro" id="IPR050190">
    <property type="entry name" value="UPF0213_domain"/>
</dbReference>
<dbReference type="PANTHER" id="PTHR34477:SF1">
    <property type="entry name" value="UPF0213 PROTEIN YHBQ"/>
    <property type="match status" value="1"/>
</dbReference>
<evidence type="ECO:0000313" key="4">
    <source>
        <dbReference type="Proteomes" id="UP000186102"/>
    </source>
</evidence>
<keyword evidence="3" id="KW-0255">Endonuclease</keyword>
<keyword evidence="4" id="KW-1185">Reference proteome</keyword>
<dbReference type="OrthoDB" id="9807770at2"/>
<dbReference type="Gene3D" id="3.40.1440.10">
    <property type="entry name" value="GIY-YIG endonuclease"/>
    <property type="match status" value="1"/>
</dbReference>
<dbReference type="EMBL" id="MLBF01000002">
    <property type="protein sequence ID" value="OLN33749.1"/>
    <property type="molecule type" value="Genomic_DNA"/>
</dbReference>
<evidence type="ECO:0000256" key="1">
    <source>
        <dbReference type="ARBA" id="ARBA00007435"/>
    </source>
</evidence>
<reference evidence="3 4" key="1">
    <citation type="submission" date="2016-09" db="EMBL/GenBank/DDBJ databases">
        <title>Complete genome of Desulfosporosinus sp. OL.</title>
        <authorList>
            <person name="Mardanov A."/>
            <person name="Beletsky A."/>
            <person name="Panova A."/>
            <person name="Karnachuk O."/>
            <person name="Ravin N."/>
        </authorList>
    </citation>
    <scope>NUCLEOTIDE SEQUENCE [LARGE SCALE GENOMIC DNA]</scope>
    <source>
        <strain evidence="3 4">OL</strain>
    </source>
</reference>
<gene>
    <name evidence="3" type="ORF">DSOL_0459</name>
</gene>
<dbReference type="InterPro" id="IPR035901">
    <property type="entry name" value="GIY-YIG_endonuc_sf"/>
</dbReference>
<feature type="domain" description="GIY-YIG" evidence="2">
    <location>
        <begin position="1"/>
        <end position="80"/>
    </location>
</feature>
<dbReference type="CDD" id="cd10456">
    <property type="entry name" value="GIY-YIG_UPF0213"/>
    <property type="match status" value="1"/>
</dbReference>
<dbReference type="STRING" id="1888891.DSOL_0459"/>
<dbReference type="Pfam" id="PF01541">
    <property type="entry name" value="GIY-YIG"/>
    <property type="match status" value="1"/>
</dbReference>
<accession>A0A1Q8R2D8</accession>
<dbReference type="InterPro" id="IPR000305">
    <property type="entry name" value="GIY-YIG_endonuc"/>
</dbReference>
<comment type="similarity">
    <text evidence="1">Belongs to the UPF0213 family.</text>
</comment>
<sequence>MGYWVYVARCGNNTIYTGATTDLIRRVREHNSGFSGGRGAKYTASHLPVTLEQAWEVVSWSDALRLEHAIKRCSRREKDQLIEQAGHIYRLAERRKLAFLISEVSQELLKGKNNSNIGSFEA</sequence>
<dbReference type="PROSITE" id="PS50164">
    <property type="entry name" value="GIY_YIG"/>
    <property type="match status" value="1"/>
</dbReference>
<keyword evidence="3" id="KW-0540">Nuclease</keyword>
<dbReference type="GO" id="GO:0004519">
    <property type="term" value="F:endonuclease activity"/>
    <property type="evidence" value="ECO:0007669"/>
    <property type="project" value="UniProtKB-KW"/>
</dbReference>
<name>A0A1Q8R2D8_9FIRM</name>